<protein>
    <submittedName>
        <fullName evidence="2">Uncharacterized protein</fullName>
    </submittedName>
</protein>
<name>A0ABR3FKE3_9AGAR</name>
<evidence type="ECO:0000313" key="3">
    <source>
        <dbReference type="Proteomes" id="UP001465976"/>
    </source>
</evidence>
<dbReference type="Proteomes" id="UP001465976">
    <property type="component" value="Unassembled WGS sequence"/>
</dbReference>
<feature type="compositionally biased region" description="Acidic residues" evidence="1">
    <location>
        <begin position="54"/>
        <end position="69"/>
    </location>
</feature>
<gene>
    <name evidence="2" type="ORF">V5O48_006438</name>
</gene>
<evidence type="ECO:0000256" key="1">
    <source>
        <dbReference type="SAM" id="MobiDB-lite"/>
    </source>
</evidence>
<keyword evidence="3" id="KW-1185">Reference proteome</keyword>
<feature type="compositionally biased region" description="Polar residues" evidence="1">
    <location>
        <begin position="35"/>
        <end position="48"/>
    </location>
</feature>
<feature type="region of interest" description="Disordered" evidence="1">
    <location>
        <begin position="1"/>
        <end position="123"/>
    </location>
</feature>
<evidence type="ECO:0000313" key="2">
    <source>
        <dbReference type="EMBL" id="KAL0575538.1"/>
    </source>
</evidence>
<organism evidence="2 3">
    <name type="scientific">Marasmius crinis-equi</name>
    <dbReference type="NCBI Taxonomy" id="585013"/>
    <lineage>
        <taxon>Eukaryota</taxon>
        <taxon>Fungi</taxon>
        <taxon>Dikarya</taxon>
        <taxon>Basidiomycota</taxon>
        <taxon>Agaricomycotina</taxon>
        <taxon>Agaricomycetes</taxon>
        <taxon>Agaricomycetidae</taxon>
        <taxon>Agaricales</taxon>
        <taxon>Marasmiineae</taxon>
        <taxon>Marasmiaceae</taxon>
        <taxon>Marasmius</taxon>
    </lineage>
</organism>
<feature type="compositionally biased region" description="Basic residues" evidence="1">
    <location>
        <begin position="106"/>
        <end position="123"/>
    </location>
</feature>
<dbReference type="EMBL" id="JBAHYK010000295">
    <property type="protein sequence ID" value="KAL0575538.1"/>
    <property type="molecule type" value="Genomic_DNA"/>
</dbReference>
<reference evidence="2 3" key="1">
    <citation type="submission" date="2024-02" db="EMBL/GenBank/DDBJ databases">
        <title>A draft genome for the cacao thread blight pathogen Marasmius crinis-equi.</title>
        <authorList>
            <person name="Cohen S.P."/>
            <person name="Baruah I.K."/>
            <person name="Amoako-Attah I."/>
            <person name="Bukari Y."/>
            <person name="Meinhardt L.W."/>
            <person name="Bailey B.A."/>
        </authorList>
    </citation>
    <scope>NUCLEOTIDE SEQUENCE [LARGE SCALE GENOMIC DNA]</scope>
    <source>
        <strain evidence="2 3">GH-76</strain>
    </source>
</reference>
<accession>A0ABR3FKE3</accession>
<feature type="compositionally biased region" description="Basic and acidic residues" evidence="1">
    <location>
        <begin position="71"/>
        <end position="84"/>
    </location>
</feature>
<sequence>MLSFAAPPSPSFRGSESDCLDSTLDWPEEKPQEANPRQTSPSAASSSPRKQDEGQESGSDDETYTDQELLEWIRRENKVNHKPNDSGTLADASGRPENPPELVPARPHRRSPRRERRPQRARM</sequence>
<comment type="caution">
    <text evidence="2">The sequence shown here is derived from an EMBL/GenBank/DDBJ whole genome shotgun (WGS) entry which is preliminary data.</text>
</comment>
<proteinExistence type="predicted"/>